<evidence type="ECO:0008006" key="2">
    <source>
        <dbReference type="Google" id="ProtNLM"/>
    </source>
</evidence>
<name>A0A6C0ERF7_9ZZZZ</name>
<sequence>MQSNHNLNIHMYSLEEVLGLFDLKYQLTIDDLKRAKKKVLMLHPDKSKLSAEYFLFYKKAFDIIVQFYENQNKQNKAVENIDYKPLNGELNKTNTKNVTSAIKEMNPEKFQSKFNQLFEENMAKKPNSSKNEWFAKDEPIYNIDQNVNASNMRDVLENMKQNNGAIINYRGVENLYSSGSGTNVYDDDDIPDNSYVTSDPFSKLKYDDLRKVHKDQTVFAVSERDFEKVQTYSSVDHFVRERSRQSLDPMEKQKAEQVLATKERQMQEEMMKRQYQSNLRTMQYEEKNKAVLSSFMMLENKK</sequence>
<reference evidence="1" key="1">
    <citation type="journal article" date="2020" name="Nature">
        <title>Giant virus diversity and host interactions through global metagenomics.</title>
        <authorList>
            <person name="Schulz F."/>
            <person name="Roux S."/>
            <person name="Paez-Espino D."/>
            <person name="Jungbluth S."/>
            <person name="Walsh D.A."/>
            <person name="Denef V.J."/>
            <person name="McMahon K.D."/>
            <person name="Konstantinidis K.T."/>
            <person name="Eloe-Fadrosh E.A."/>
            <person name="Kyrpides N.C."/>
            <person name="Woyke T."/>
        </authorList>
    </citation>
    <scope>NUCLEOTIDE SEQUENCE</scope>
    <source>
        <strain evidence="1">GVMAG-M-3300009155-48</strain>
    </source>
</reference>
<protein>
    <recommendedName>
        <fullName evidence="2">J domain-containing protein</fullName>
    </recommendedName>
</protein>
<proteinExistence type="predicted"/>
<organism evidence="1">
    <name type="scientific">viral metagenome</name>
    <dbReference type="NCBI Taxonomy" id="1070528"/>
    <lineage>
        <taxon>unclassified sequences</taxon>
        <taxon>metagenomes</taxon>
        <taxon>organismal metagenomes</taxon>
    </lineage>
</organism>
<accession>A0A6C0ERF7</accession>
<evidence type="ECO:0000313" key="1">
    <source>
        <dbReference type="EMBL" id="QHT31558.1"/>
    </source>
</evidence>
<dbReference type="EMBL" id="MN738924">
    <property type="protein sequence ID" value="QHT31558.1"/>
    <property type="molecule type" value="Genomic_DNA"/>
</dbReference>
<dbReference type="AlphaFoldDB" id="A0A6C0ERF7"/>